<dbReference type="AlphaFoldDB" id="A0A2J5HZE1"/>
<gene>
    <name evidence="2" type="ORF">BDW42DRAFT_200279</name>
</gene>
<reference evidence="3" key="1">
    <citation type="submission" date="2017-12" db="EMBL/GenBank/DDBJ databases">
        <authorList>
            <consortium name="DOE Joint Genome Institute"/>
            <person name="Mondo S.J."/>
            <person name="Kjaerbolling I."/>
            <person name="Vesth T.C."/>
            <person name="Frisvad J.C."/>
            <person name="Nybo J.L."/>
            <person name="Theobald S."/>
            <person name="Kuo A."/>
            <person name="Bowyer P."/>
            <person name="Matsuda Y."/>
            <person name="Lyhne E.K."/>
            <person name="Kogle M.E."/>
            <person name="Clum A."/>
            <person name="Lipzen A."/>
            <person name="Salamov A."/>
            <person name="Ngan C.Y."/>
            <person name="Daum C."/>
            <person name="Chiniquy J."/>
            <person name="Barry K."/>
            <person name="LaButti K."/>
            <person name="Haridas S."/>
            <person name="Simmons B.A."/>
            <person name="Magnuson J.K."/>
            <person name="Mortensen U.H."/>
            <person name="Larsen T.O."/>
            <person name="Grigoriev I.V."/>
            <person name="Baker S.E."/>
            <person name="Andersen M.R."/>
            <person name="Nordberg H.P."/>
            <person name="Cantor M.N."/>
            <person name="Hua S.X."/>
        </authorList>
    </citation>
    <scope>NUCLEOTIDE SEQUENCE [LARGE SCALE GENOMIC DNA]</scope>
    <source>
        <strain evidence="3">IBT 19404</strain>
    </source>
</reference>
<dbReference type="EMBL" id="KZ559524">
    <property type="protein sequence ID" value="PLN82738.1"/>
    <property type="molecule type" value="Genomic_DNA"/>
</dbReference>
<keyword evidence="3" id="KW-1185">Reference proteome</keyword>
<feature type="compositionally biased region" description="Basic and acidic residues" evidence="1">
    <location>
        <begin position="657"/>
        <end position="667"/>
    </location>
</feature>
<name>A0A2J5HZE1_9EURO</name>
<dbReference type="OrthoDB" id="10265971at2759"/>
<feature type="region of interest" description="Disordered" evidence="1">
    <location>
        <begin position="644"/>
        <end position="675"/>
    </location>
</feature>
<feature type="region of interest" description="Disordered" evidence="1">
    <location>
        <begin position="905"/>
        <end position="943"/>
    </location>
</feature>
<feature type="compositionally biased region" description="Polar residues" evidence="1">
    <location>
        <begin position="426"/>
        <end position="440"/>
    </location>
</feature>
<evidence type="ECO:0000313" key="2">
    <source>
        <dbReference type="EMBL" id="PLN82738.1"/>
    </source>
</evidence>
<feature type="region of interest" description="Disordered" evidence="1">
    <location>
        <begin position="388"/>
        <end position="461"/>
    </location>
</feature>
<evidence type="ECO:0000313" key="3">
    <source>
        <dbReference type="Proteomes" id="UP000235023"/>
    </source>
</evidence>
<sequence>MNPMLRLTVGSMWGFEEIGVSEAFKFKGTAYPDVKFHCEYVKADEVLTVKVHDGDHTIKVAAVVSDFINEHQNKDLLDMPRIHQLDVPLGLSDEDGPPMATADKHETGSLLDLDDGSDEDCVISMKPVVKNWQSSTGGAGCFAVDLQGILGQIGDFTGTKLLVLPDPKGIEVSGRSDGDVNDALERLTRVEKPLLYCSNPMVAHMGISATGDHIRYSIQNYSSLNNVALRRVLTDSTEGANVLLGQMFVTVLYSFDKDTQEYKKPDNLLHPPRVTSEPGPSRIWNDFSFAELGHADEFLAMETIEDKRPGSLQAFASGISLLHPYLTAEKAKQVNQWVVERAGIEATDSDFEPEPECPATPVTVIKRPPGIKARKAVAASQAPLVPSLPTPLMEPPAEKLQDVPVESDEYCPTPRRRWKMKYKPNISDSTGESESGNNGDHPSVPSVPKAPEWQLGPPMPSFDATKYGLTRLSRLSPLRKNGTSKAANSRNDNMLLDVFTEVYDSNPQLPLISFEQPPLVPQKVCSSEPVLVDEEPCSFLEDLTDHNRRLLYLKKVLRDQTEDVAHSSQDTSPISLRMTRRQATRQLAKEKLMELERVHRPDEQRQSDEVSSRKFHRVMYHKTAKQTKQKRQGTLEDAWGIIRKPVRKHPEPSQSRSHVETERRSAKETQQSQAEACTVEDVKGLREAIEPILQAAECFPGKLTLEVQIGLILIPLLPKSYKEGLISCKEWTRIFKPRSGLVPPTTKFFNRLTSSGCDVDHLVDLKTSKQDGKRRIFEQEYADYKVTYEFHCRTRSDQPLIIAVEEQGRYTIVNTTAELGAVNFHFPGQTWDARVVTSGSFCYEAGSHPEFEEAAKYLVDHLCVRSEKGLIRIFTKIPEGNNIVIEKAFMKRWTRHRYNRPVDVRQSAVSPPAANGPASLNISPSTTTAVAADTRASSETDVKDHVSVATSSDSGFQDVFLQVTEVQDLLIGVSSSCKQALRARCTSLPDMLKNGRMWYEASLVSPAIDELLRQNANIEIGEATEDWRGVDLFGRDVTLFENRSSGFTEAPSPVSVAIGTAGIGDLLRIVKTVVEKIDGVGYWNVGPGVDAARVGPSGSLNTPMISSGKVTNSATGQKAVVKTSDFEHESHKEIESDNPDNQEMTLASSVPSVAVDYW</sequence>
<dbReference type="Proteomes" id="UP000235023">
    <property type="component" value="Unassembled WGS sequence"/>
</dbReference>
<protein>
    <submittedName>
        <fullName evidence="2">Uncharacterized protein</fullName>
    </submittedName>
</protein>
<evidence type="ECO:0000256" key="1">
    <source>
        <dbReference type="SAM" id="MobiDB-lite"/>
    </source>
</evidence>
<feature type="compositionally biased region" description="Polar residues" evidence="1">
    <location>
        <begin position="918"/>
        <end position="935"/>
    </location>
</feature>
<proteinExistence type="predicted"/>
<accession>A0A2J5HZE1</accession>
<organism evidence="2 3">
    <name type="scientific">Aspergillus taichungensis</name>
    <dbReference type="NCBI Taxonomy" id="482145"/>
    <lineage>
        <taxon>Eukaryota</taxon>
        <taxon>Fungi</taxon>
        <taxon>Dikarya</taxon>
        <taxon>Ascomycota</taxon>
        <taxon>Pezizomycotina</taxon>
        <taxon>Eurotiomycetes</taxon>
        <taxon>Eurotiomycetidae</taxon>
        <taxon>Eurotiales</taxon>
        <taxon>Aspergillaceae</taxon>
        <taxon>Aspergillus</taxon>
        <taxon>Aspergillus subgen. Circumdati</taxon>
    </lineage>
</organism>